<feature type="compositionally biased region" description="Basic and acidic residues" evidence="1">
    <location>
        <begin position="34"/>
        <end position="55"/>
    </location>
</feature>
<feature type="region of interest" description="Disordered" evidence="1">
    <location>
        <begin position="21"/>
        <end position="76"/>
    </location>
</feature>
<reference evidence="3 4" key="1">
    <citation type="submission" date="2021-06" db="EMBL/GenBank/DDBJ databases">
        <title>Whole genome sequences of Flavobacterium sp. KK2020170 and assembly.</title>
        <authorList>
            <person name="Kitahara K."/>
            <person name="Miyoshi S."/>
            <person name="Uesaka K."/>
        </authorList>
    </citation>
    <scope>NUCLEOTIDE SEQUENCE [LARGE SCALE GENOMIC DNA]</scope>
    <source>
        <strain evidence="3 4">KK2020170</strain>
    </source>
</reference>
<feature type="chain" id="PRO_5046296362" evidence="2">
    <location>
        <begin position="22"/>
        <end position="76"/>
    </location>
</feature>
<organism evidence="3 4">
    <name type="scientific">Flavobacterium okayamense</name>
    <dbReference type="NCBI Taxonomy" id="2830782"/>
    <lineage>
        <taxon>Bacteria</taxon>
        <taxon>Pseudomonadati</taxon>
        <taxon>Bacteroidota</taxon>
        <taxon>Flavobacteriia</taxon>
        <taxon>Flavobacteriales</taxon>
        <taxon>Flavobacteriaceae</taxon>
        <taxon>Flavobacterium</taxon>
    </lineage>
</organism>
<keyword evidence="4" id="KW-1185">Reference proteome</keyword>
<sequence>MKKVITILAITAFMFSVDANAQEPKQTKKVASTEAKKGCCSSDKKSTASTDKKSCGTEAKSGGCCSSKKSEAKKED</sequence>
<proteinExistence type="predicted"/>
<evidence type="ECO:0000313" key="4">
    <source>
        <dbReference type="Proteomes" id="UP000825258"/>
    </source>
</evidence>
<protein>
    <submittedName>
        <fullName evidence="3">Uncharacterized protein</fullName>
    </submittedName>
</protein>
<gene>
    <name evidence="3" type="ORF">KK2020170_00360</name>
</gene>
<accession>A0ABN6HR35</accession>
<keyword evidence="2" id="KW-0732">Signal</keyword>
<evidence type="ECO:0000256" key="2">
    <source>
        <dbReference type="SAM" id="SignalP"/>
    </source>
</evidence>
<dbReference type="RefSeq" id="WP_221258806.1">
    <property type="nucleotide sequence ID" value="NZ_AP024749.1"/>
</dbReference>
<evidence type="ECO:0000256" key="1">
    <source>
        <dbReference type="SAM" id="MobiDB-lite"/>
    </source>
</evidence>
<feature type="signal peptide" evidence="2">
    <location>
        <begin position="1"/>
        <end position="21"/>
    </location>
</feature>
<name>A0ABN6HR35_9FLAO</name>
<feature type="compositionally biased region" description="Low complexity" evidence="1">
    <location>
        <begin position="58"/>
        <end position="67"/>
    </location>
</feature>
<dbReference type="Proteomes" id="UP000825258">
    <property type="component" value="Chromosome"/>
</dbReference>
<dbReference type="EMBL" id="AP024749">
    <property type="protein sequence ID" value="BCY27168.1"/>
    <property type="molecule type" value="Genomic_DNA"/>
</dbReference>
<evidence type="ECO:0000313" key="3">
    <source>
        <dbReference type="EMBL" id="BCY27168.1"/>
    </source>
</evidence>